<sequence length="116" mass="12946">MQSSSVGDRGNSSGSIILANDRRGRLGGGIETIITSIDAHCRRDPHARKRKIREKIFGRARVLCNCTGPELQVFDTCPLTWLNSFCPYMEKLLIRGPTSDVQSLNSSPRGFVHIFR</sequence>
<dbReference type="Proteomes" id="UP001293254">
    <property type="component" value="Unassembled WGS sequence"/>
</dbReference>
<comment type="caution">
    <text evidence="1">The sequence shown here is derived from an EMBL/GenBank/DDBJ whole genome shotgun (WGS) entry which is preliminary data.</text>
</comment>
<name>A0AAE2CZ17_9LAMI</name>
<gene>
    <name evidence="1" type="ORF">Salat_0321500</name>
</gene>
<evidence type="ECO:0000313" key="1">
    <source>
        <dbReference type="EMBL" id="KAK4439866.1"/>
    </source>
</evidence>
<evidence type="ECO:0000313" key="2">
    <source>
        <dbReference type="Proteomes" id="UP001293254"/>
    </source>
</evidence>
<protein>
    <submittedName>
        <fullName evidence="1">Uncharacterized protein</fullName>
    </submittedName>
</protein>
<reference evidence="1" key="1">
    <citation type="submission" date="2020-06" db="EMBL/GenBank/DDBJ databases">
        <authorList>
            <person name="Li T."/>
            <person name="Hu X."/>
            <person name="Zhang T."/>
            <person name="Song X."/>
            <person name="Zhang H."/>
            <person name="Dai N."/>
            <person name="Sheng W."/>
            <person name="Hou X."/>
            <person name="Wei L."/>
        </authorList>
    </citation>
    <scope>NUCLEOTIDE SEQUENCE</scope>
    <source>
        <strain evidence="1">3651</strain>
        <tissue evidence="1">Leaf</tissue>
    </source>
</reference>
<dbReference type="EMBL" id="JACGWO010000001">
    <property type="protein sequence ID" value="KAK4439866.1"/>
    <property type="molecule type" value="Genomic_DNA"/>
</dbReference>
<organism evidence="1 2">
    <name type="scientific">Sesamum alatum</name>
    <dbReference type="NCBI Taxonomy" id="300844"/>
    <lineage>
        <taxon>Eukaryota</taxon>
        <taxon>Viridiplantae</taxon>
        <taxon>Streptophyta</taxon>
        <taxon>Embryophyta</taxon>
        <taxon>Tracheophyta</taxon>
        <taxon>Spermatophyta</taxon>
        <taxon>Magnoliopsida</taxon>
        <taxon>eudicotyledons</taxon>
        <taxon>Gunneridae</taxon>
        <taxon>Pentapetalae</taxon>
        <taxon>asterids</taxon>
        <taxon>lamiids</taxon>
        <taxon>Lamiales</taxon>
        <taxon>Pedaliaceae</taxon>
        <taxon>Sesamum</taxon>
    </lineage>
</organism>
<keyword evidence="2" id="KW-1185">Reference proteome</keyword>
<proteinExistence type="predicted"/>
<reference evidence="1" key="2">
    <citation type="journal article" date="2024" name="Plant">
        <title>Genomic evolution and insights into agronomic trait innovations of Sesamum species.</title>
        <authorList>
            <person name="Miao H."/>
            <person name="Wang L."/>
            <person name="Qu L."/>
            <person name="Liu H."/>
            <person name="Sun Y."/>
            <person name="Le M."/>
            <person name="Wang Q."/>
            <person name="Wei S."/>
            <person name="Zheng Y."/>
            <person name="Lin W."/>
            <person name="Duan Y."/>
            <person name="Cao H."/>
            <person name="Xiong S."/>
            <person name="Wang X."/>
            <person name="Wei L."/>
            <person name="Li C."/>
            <person name="Ma Q."/>
            <person name="Ju M."/>
            <person name="Zhao R."/>
            <person name="Li G."/>
            <person name="Mu C."/>
            <person name="Tian Q."/>
            <person name="Mei H."/>
            <person name="Zhang T."/>
            <person name="Gao T."/>
            <person name="Zhang H."/>
        </authorList>
    </citation>
    <scope>NUCLEOTIDE SEQUENCE</scope>
    <source>
        <strain evidence="1">3651</strain>
    </source>
</reference>
<accession>A0AAE2CZ17</accession>
<dbReference type="AlphaFoldDB" id="A0AAE2CZ17"/>